<gene>
    <name evidence="1" type="ORF">ZIOFF_068518</name>
</gene>
<proteinExistence type="predicted"/>
<evidence type="ECO:0000313" key="2">
    <source>
        <dbReference type="Proteomes" id="UP000734854"/>
    </source>
</evidence>
<evidence type="ECO:0000313" key="1">
    <source>
        <dbReference type="EMBL" id="KAG6474580.1"/>
    </source>
</evidence>
<sequence>MALTSLQANVVADLCIGKPSARSIPSTATISDALRSFRGVENCFVVWTTDKCVWKVYMVDILCYLCIEENLDAPIAALSAPISVLLLYKSATIVRRLEPDSSLVGEISASTLFSHCDVRVAAAAVAALSSDNLMSLLDYIPPPASAVRSIKEQLRVQGLHGCWSYCRKATSHGHSHLRRHRLLLLPRTKSTHVLGR</sequence>
<dbReference type="AlphaFoldDB" id="A0A8J5C765"/>
<dbReference type="EMBL" id="JACMSC010000019">
    <property type="protein sequence ID" value="KAG6474580.1"/>
    <property type="molecule type" value="Genomic_DNA"/>
</dbReference>
<keyword evidence="2" id="KW-1185">Reference proteome</keyword>
<name>A0A8J5C765_ZINOF</name>
<accession>A0A8J5C765</accession>
<protein>
    <submittedName>
        <fullName evidence="1">Uncharacterized protein</fullName>
    </submittedName>
</protein>
<dbReference type="Proteomes" id="UP000734854">
    <property type="component" value="Unassembled WGS sequence"/>
</dbReference>
<organism evidence="1 2">
    <name type="scientific">Zingiber officinale</name>
    <name type="common">Ginger</name>
    <name type="synonym">Amomum zingiber</name>
    <dbReference type="NCBI Taxonomy" id="94328"/>
    <lineage>
        <taxon>Eukaryota</taxon>
        <taxon>Viridiplantae</taxon>
        <taxon>Streptophyta</taxon>
        <taxon>Embryophyta</taxon>
        <taxon>Tracheophyta</taxon>
        <taxon>Spermatophyta</taxon>
        <taxon>Magnoliopsida</taxon>
        <taxon>Liliopsida</taxon>
        <taxon>Zingiberales</taxon>
        <taxon>Zingiberaceae</taxon>
        <taxon>Zingiber</taxon>
    </lineage>
</organism>
<reference evidence="1 2" key="1">
    <citation type="submission" date="2020-08" db="EMBL/GenBank/DDBJ databases">
        <title>Plant Genome Project.</title>
        <authorList>
            <person name="Zhang R.-G."/>
        </authorList>
    </citation>
    <scope>NUCLEOTIDE SEQUENCE [LARGE SCALE GENOMIC DNA]</scope>
    <source>
        <tissue evidence="1">Rhizome</tissue>
    </source>
</reference>
<comment type="caution">
    <text evidence="1">The sequence shown here is derived from an EMBL/GenBank/DDBJ whole genome shotgun (WGS) entry which is preliminary data.</text>
</comment>